<dbReference type="AlphaFoldDB" id="A0A8T1YCX2"/>
<dbReference type="EMBL" id="JAEFBK010000012">
    <property type="protein sequence ID" value="KAG7543771.1"/>
    <property type="molecule type" value="Genomic_DNA"/>
</dbReference>
<dbReference type="CDD" id="cd22160">
    <property type="entry name" value="F-box_AtFBL13-like"/>
    <property type="match status" value="2"/>
</dbReference>
<dbReference type="InterPro" id="IPR055411">
    <property type="entry name" value="LRR_FXL15/At3g58940/PEG3-like"/>
</dbReference>
<dbReference type="InterPro" id="IPR006566">
    <property type="entry name" value="FBD"/>
</dbReference>
<keyword evidence="3" id="KW-1185">Reference proteome</keyword>
<reference evidence="2 3" key="1">
    <citation type="submission" date="2020-12" db="EMBL/GenBank/DDBJ databases">
        <title>Concerted genomic and epigenomic changes stabilize Arabidopsis allopolyploids.</title>
        <authorList>
            <person name="Chen Z."/>
        </authorList>
    </citation>
    <scope>NUCLEOTIDE SEQUENCE [LARGE SCALE GENOMIC DNA]</scope>
    <source>
        <strain evidence="2">Allo738</strain>
        <tissue evidence="2">Leaf</tissue>
    </source>
</reference>
<organism evidence="2 3">
    <name type="scientific">Arabidopsis thaliana x Arabidopsis arenosa</name>
    <dbReference type="NCBI Taxonomy" id="1240361"/>
    <lineage>
        <taxon>Eukaryota</taxon>
        <taxon>Viridiplantae</taxon>
        <taxon>Streptophyta</taxon>
        <taxon>Embryophyta</taxon>
        <taxon>Tracheophyta</taxon>
        <taxon>Spermatophyta</taxon>
        <taxon>Magnoliopsida</taxon>
        <taxon>eudicotyledons</taxon>
        <taxon>Gunneridae</taxon>
        <taxon>Pentapetalae</taxon>
        <taxon>rosids</taxon>
        <taxon>malvids</taxon>
        <taxon>Brassicales</taxon>
        <taxon>Brassicaceae</taxon>
        <taxon>Camelineae</taxon>
        <taxon>Arabidopsis</taxon>
    </lineage>
</organism>
<feature type="domain" description="F-box" evidence="1">
    <location>
        <begin position="1"/>
        <end position="37"/>
    </location>
</feature>
<dbReference type="InterPro" id="IPR001810">
    <property type="entry name" value="F-box_dom"/>
</dbReference>
<feature type="domain" description="F-box" evidence="1">
    <location>
        <begin position="474"/>
        <end position="511"/>
    </location>
</feature>
<dbReference type="PANTHER" id="PTHR31293:SF25">
    <property type="entry name" value="F-BOX_RNI SUPERFAMILY PROTEIN"/>
    <property type="match status" value="1"/>
</dbReference>
<dbReference type="Pfam" id="PF00646">
    <property type="entry name" value="F-box"/>
    <property type="match status" value="2"/>
</dbReference>
<evidence type="ECO:0000259" key="1">
    <source>
        <dbReference type="PROSITE" id="PS50181"/>
    </source>
</evidence>
<evidence type="ECO:0000313" key="3">
    <source>
        <dbReference type="Proteomes" id="UP000694240"/>
    </source>
</evidence>
<dbReference type="Proteomes" id="UP000694240">
    <property type="component" value="Chromosome 12"/>
</dbReference>
<dbReference type="InterPro" id="IPR055294">
    <property type="entry name" value="FBL60-like"/>
</dbReference>
<dbReference type="PANTHER" id="PTHR31293">
    <property type="entry name" value="RNI-LIKE SUPERFAMILY PROTEIN"/>
    <property type="match status" value="1"/>
</dbReference>
<comment type="caution">
    <text evidence="2">The sequence shown here is derived from an EMBL/GenBank/DDBJ whole genome shotgun (WGS) entry which is preliminary data.</text>
</comment>
<dbReference type="SMART" id="SM00256">
    <property type="entry name" value="FBOX"/>
    <property type="match status" value="2"/>
</dbReference>
<dbReference type="InterPro" id="IPR053781">
    <property type="entry name" value="F-box_AtFBL13-like"/>
</dbReference>
<proteinExistence type="predicted"/>
<dbReference type="SMART" id="SM00579">
    <property type="entry name" value="FBD"/>
    <property type="match status" value="3"/>
</dbReference>
<dbReference type="PROSITE" id="PS50181">
    <property type="entry name" value="FBOX"/>
    <property type="match status" value="2"/>
</dbReference>
<name>A0A8T1YCX2_9BRAS</name>
<accession>A0A8T1YCX2</accession>
<gene>
    <name evidence="2" type="ORF">ISN45_Aa07g036560</name>
</gene>
<dbReference type="Pfam" id="PF24758">
    <property type="entry name" value="LRR_At5g56370"/>
    <property type="match status" value="2"/>
</dbReference>
<sequence>MDLLSSLPDELLCHILSLLTTKEAALTSVLSKRWRNLFALVPNLDINDSIFLYPEEGKRERDGILQSFMDFVDRVLALQGNFPIEKVSIKCGTGVDPGVVNRWICTALQRGVSELDLIVLVTGFGDNYLLSPQVFISSTLVELKLGRGIKVDGLDGEVFLPMLKTLVLDSAEFCFDQFLMLLRGCPVVEKLEMVNVDCEDWDQTVSSASLKSLKIKSESFSFERVSFDTPNLVFLDYSELVAEDYPTVNLENVVNARINLLANKYQIRRAREPNHEMLEEDWEDVFIRFSNAKKLMSGIRNVKKLFMSPTTLEASAFSMLCGDASVQQPHILSYFESCGSRMASNVSYLKELTTLGNSSTLDKCGDACDCISRDDKGHCLISCPVKKLHIKAFIGTTRELKMIKHFLNSFPCLKEMEIHVEENDPRTFEIPGMFERIVELMKLYNELSSCNVRFMVLLSVCPALSGIRNSREKMDLLSNLPDELLCDILSLLTTKEAALTSVLSKRWRNLIAFVPNLDIDDCEFLHREVRKEERDDIRQLFMDFVDRVVLQGNSPIKKFSLFCASRVDSERVDCWIQNVLVRGVSEINLSILLDHPLRDNYHLCPKVFENKKLVKLELTHGFDIRCFDRSIFLPILKTLVLGSVLLSVDKFEILLHALPALEELVLDRIHWKELDVTVSVSLSSASLKTLTINFIDCFDTFSLDTPSLVYLSYSDFVAEDYSVAKMENLFEARISLCVIEEDFSIARAPYNDLLEDDEYNVVLRFANVGKLMNGIRNVRYLVLSRDTLEVLSLCCESLPVFKNLKSLTIKSEESLGWQAMPVLLRNSPHLETLVLEGLFHYVTDKCGDACDCVSREGKGRSLTSCPVKVLEIKGFQGTMKEMNIIKHFLDYFPCLKEIKIYMEENDPTQLRVPEVSEVIAEMMEHYEQSSSCNVQLLGLLHHVTDKCGDACDCVNREDKGRSLTSCLVKVLEIKRFRRIIKEMDLIKHFLNYFPSLKETNIYIEENGPTQLSVTQVSEGISEMMEHYNKSSSCIVQLVVSGYL</sequence>
<evidence type="ECO:0000313" key="2">
    <source>
        <dbReference type="EMBL" id="KAG7543771.1"/>
    </source>
</evidence>
<protein>
    <submittedName>
        <fullName evidence="2">F-box-like domain superfamily</fullName>
    </submittedName>
</protein>